<name>A0A7Z7CZJ6_9MICO</name>
<reference evidence="3 4" key="1">
    <citation type="submission" date="2016-10" db="EMBL/GenBank/DDBJ databases">
        <authorList>
            <person name="Varghese N."/>
            <person name="Submissions S."/>
        </authorList>
    </citation>
    <scope>NUCLEOTIDE SEQUENCE [LARGE SCALE GENOMIC DNA]</scope>
    <source>
        <strain evidence="3 4">UNC380MFSha3.1</strain>
    </source>
</reference>
<feature type="transmembrane region" description="Helical" evidence="1">
    <location>
        <begin position="88"/>
        <end position="109"/>
    </location>
</feature>
<dbReference type="EMBL" id="FOQZ01000001">
    <property type="protein sequence ID" value="SFI17666.1"/>
    <property type="molecule type" value="Genomic_DNA"/>
</dbReference>
<dbReference type="Proteomes" id="UP000198702">
    <property type="component" value="Unassembled WGS sequence"/>
</dbReference>
<feature type="transmembrane region" description="Helical" evidence="1">
    <location>
        <begin position="20"/>
        <end position="40"/>
    </location>
</feature>
<keyword evidence="1" id="KW-0472">Membrane</keyword>
<evidence type="ECO:0000256" key="1">
    <source>
        <dbReference type="SAM" id="Phobius"/>
    </source>
</evidence>
<feature type="transmembrane region" description="Helical" evidence="1">
    <location>
        <begin position="47"/>
        <end position="68"/>
    </location>
</feature>
<evidence type="ECO:0000313" key="4">
    <source>
        <dbReference type="Proteomes" id="UP000198702"/>
    </source>
</evidence>
<organism evidence="3 4">
    <name type="scientific">Microbacterium saccharophilum</name>
    <dbReference type="NCBI Taxonomy" id="1213358"/>
    <lineage>
        <taxon>Bacteria</taxon>
        <taxon>Bacillati</taxon>
        <taxon>Actinomycetota</taxon>
        <taxon>Actinomycetes</taxon>
        <taxon>Micrococcales</taxon>
        <taxon>Microbacteriaceae</taxon>
        <taxon>Microbacterium</taxon>
    </lineage>
</organism>
<dbReference type="RefSeq" id="WP_028496939.1">
    <property type="nucleotide sequence ID" value="NZ_FOQZ01000001.1"/>
</dbReference>
<proteinExistence type="predicted"/>
<dbReference type="InterPro" id="IPR019251">
    <property type="entry name" value="DUF2231_TM"/>
</dbReference>
<evidence type="ECO:0000259" key="2">
    <source>
        <dbReference type="Pfam" id="PF09990"/>
    </source>
</evidence>
<feature type="domain" description="DUF2231" evidence="2">
    <location>
        <begin position="12"/>
        <end position="159"/>
    </location>
</feature>
<accession>A0A7Z7CZJ6</accession>
<comment type="caution">
    <text evidence="3">The sequence shown here is derived from an EMBL/GenBank/DDBJ whole genome shotgun (WGS) entry which is preliminary data.</text>
</comment>
<keyword evidence="1" id="KW-0812">Transmembrane</keyword>
<sequence length="163" mass="17013">MNLPQTALEVSGLPLHPLVVHAVVILVPLTALALVLGALWPAARTRLGLVTPIAALVVLVLVPVTVLAGESLKETVGPLPAVERHEGFGRMLMPWAIALFVVAAGQWVWHRRLRARFAESARTAARAIDIALIVLAVVAAVGSVVVVVLAGESGSRAVWGSLG</sequence>
<gene>
    <name evidence="3" type="ORF">SAMN04487751_0109</name>
</gene>
<dbReference type="AlphaFoldDB" id="A0A7Z7CZJ6"/>
<protein>
    <recommendedName>
        <fullName evidence="2">DUF2231 domain-containing protein</fullName>
    </recommendedName>
</protein>
<dbReference type="Pfam" id="PF09990">
    <property type="entry name" value="DUF2231"/>
    <property type="match status" value="1"/>
</dbReference>
<keyword evidence="1" id="KW-1133">Transmembrane helix</keyword>
<feature type="transmembrane region" description="Helical" evidence="1">
    <location>
        <begin position="130"/>
        <end position="151"/>
    </location>
</feature>
<evidence type="ECO:0000313" key="3">
    <source>
        <dbReference type="EMBL" id="SFI17666.1"/>
    </source>
</evidence>